<dbReference type="RefSeq" id="WP_146370948.1">
    <property type="nucleotide sequence ID" value="NZ_SJPP01000001.1"/>
</dbReference>
<sequence>MIDTKQIITPSSLNTNEKGEQDSVQTTAPRSALAHALKTLAQKRPTRTPQPPSVAANPVIIHHTAAPSVQPPRQDRRAFPRRISRCTVSLCADTGGGEDSLFKRAWTLHSSQIKGRMVDISRSGLSMTLGRSLELGQSICMKIENPLFNHRLIAVAEVVRQQPDGWGNWTVMCRFARPLEFEQIEFFGCHLFTARVV</sequence>
<name>A0A5C6BQI5_9PLAN</name>
<feature type="domain" description="PilZ" evidence="2">
    <location>
        <begin position="76"/>
        <end position="185"/>
    </location>
</feature>
<accession>A0A5C6BQI5</accession>
<comment type="caution">
    <text evidence="3">The sequence shown here is derived from an EMBL/GenBank/DDBJ whole genome shotgun (WGS) entry which is preliminary data.</text>
</comment>
<dbReference type="EMBL" id="SJPP01000001">
    <property type="protein sequence ID" value="TWU13651.1"/>
    <property type="molecule type" value="Genomic_DNA"/>
</dbReference>
<proteinExistence type="predicted"/>
<keyword evidence="4" id="KW-1185">Reference proteome</keyword>
<evidence type="ECO:0000259" key="2">
    <source>
        <dbReference type="Pfam" id="PF07238"/>
    </source>
</evidence>
<feature type="region of interest" description="Disordered" evidence="1">
    <location>
        <begin position="1"/>
        <end position="29"/>
    </location>
</feature>
<organism evidence="3 4">
    <name type="scientific">Symmachiella macrocystis</name>
    <dbReference type="NCBI Taxonomy" id="2527985"/>
    <lineage>
        <taxon>Bacteria</taxon>
        <taxon>Pseudomonadati</taxon>
        <taxon>Planctomycetota</taxon>
        <taxon>Planctomycetia</taxon>
        <taxon>Planctomycetales</taxon>
        <taxon>Planctomycetaceae</taxon>
        <taxon>Symmachiella</taxon>
    </lineage>
</organism>
<dbReference type="Pfam" id="PF07238">
    <property type="entry name" value="PilZ"/>
    <property type="match status" value="1"/>
</dbReference>
<gene>
    <name evidence="3" type="ORF">CA54_24860</name>
</gene>
<dbReference type="AlphaFoldDB" id="A0A5C6BQI5"/>
<reference evidence="3 4" key="1">
    <citation type="submission" date="2019-02" db="EMBL/GenBank/DDBJ databases">
        <title>Deep-cultivation of Planctomycetes and their phenomic and genomic characterization uncovers novel biology.</title>
        <authorList>
            <person name="Wiegand S."/>
            <person name="Jogler M."/>
            <person name="Boedeker C."/>
            <person name="Pinto D."/>
            <person name="Vollmers J."/>
            <person name="Rivas-Marin E."/>
            <person name="Kohn T."/>
            <person name="Peeters S.H."/>
            <person name="Heuer A."/>
            <person name="Rast P."/>
            <person name="Oberbeckmann S."/>
            <person name="Bunk B."/>
            <person name="Jeske O."/>
            <person name="Meyerdierks A."/>
            <person name="Storesund J.E."/>
            <person name="Kallscheuer N."/>
            <person name="Luecker S."/>
            <person name="Lage O.M."/>
            <person name="Pohl T."/>
            <person name="Merkel B.J."/>
            <person name="Hornburger P."/>
            <person name="Mueller R.-W."/>
            <person name="Bruemmer F."/>
            <person name="Labrenz M."/>
            <person name="Spormann A.M."/>
            <person name="Op Den Camp H."/>
            <person name="Overmann J."/>
            <person name="Amann R."/>
            <person name="Jetten M.S.M."/>
            <person name="Mascher T."/>
            <person name="Medema M.H."/>
            <person name="Devos D.P."/>
            <person name="Kaster A.-K."/>
            <person name="Ovreas L."/>
            <person name="Rohde M."/>
            <person name="Galperin M.Y."/>
            <person name="Jogler C."/>
        </authorList>
    </citation>
    <scope>NUCLEOTIDE SEQUENCE [LARGE SCALE GENOMIC DNA]</scope>
    <source>
        <strain evidence="3 4">CA54</strain>
    </source>
</reference>
<dbReference type="OrthoDB" id="9905509at2"/>
<evidence type="ECO:0000256" key="1">
    <source>
        <dbReference type="SAM" id="MobiDB-lite"/>
    </source>
</evidence>
<dbReference type="Proteomes" id="UP000320735">
    <property type="component" value="Unassembled WGS sequence"/>
</dbReference>
<evidence type="ECO:0000313" key="4">
    <source>
        <dbReference type="Proteomes" id="UP000320735"/>
    </source>
</evidence>
<dbReference type="GO" id="GO:0035438">
    <property type="term" value="F:cyclic-di-GMP binding"/>
    <property type="evidence" value="ECO:0007669"/>
    <property type="project" value="InterPro"/>
</dbReference>
<protein>
    <submittedName>
        <fullName evidence="3">PilZ domain protein</fullName>
    </submittedName>
</protein>
<evidence type="ECO:0000313" key="3">
    <source>
        <dbReference type="EMBL" id="TWU13651.1"/>
    </source>
</evidence>
<dbReference type="InterPro" id="IPR009875">
    <property type="entry name" value="PilZ_domain"/>
</dbReference>